<comment type="similarity">
    <text evidence="1">Belongs to the UPF0065 (bug) family.</text>
</comment>
<sequence>MQGPAWARKLERLEICMKKFSLGLKALGVAMALSFCSASALAADYPDKPLRVIVPYVPGGNLDITTRAITTAMARIMKATLVVENMGGAGGSIGASYAARSNPDGYTVLSTTIVPLVVNPVMVPATKVRLGDFEPVGMLAVAPSVLEVNARNKKGIKDFNSFLAYAKAHPNDISVSHAGNGTTNHIAALMMERDFGITLNLIPYKGSAPALSDLVGGQVDAMVDQLTSSQPQIDAHTVLPLAVTSIKRAPGIPDTPTVAELTKTQFEMVTYSALMVPKGTPLAIRQALNDALSKAVADPDVKRALATVGSEVVPSTLEQASKIVAAEEAKLQPLISSGMLKPE</sequence>
<evidence type="ECO:0000256" key="2">
    <source>
        <dbReference type="SAM" id="SignalP"/>
    </source>
</evidence>
<dbReference type="Gene3D" id="3.40.190.150">
    <property type="entry name" value="Bordetella uptake gene, domain 1"/>
    <property type="match status" value="1"/>
</dbReference>
<evidence type="ECO:0000313" key="3">
    <source>
        <dbReference type="EMBL" id="RXN83750.1"/>
    </source>
</evidence>
<dbReference type="CDD" id="cd07012">
    <property type="entry name" value="PBP2_Bug_TTT"/>
    <property type="match status" value="1"/>
</dbReference>
<keyword evidence="2" id="KW-0732">Signal</keyword>
<dbReference type="PANTHER" id="PTHR42928:SF5">
    <property type="entry name" value="BLR1237 PROTEIN"/>
    <property type="match status" value="1"/>
</dbReference>
<gene>
    <name evidence="3" type="ORF">C7R54_26115</name>
</gene>
<dbReference type="Pfam" id="PF03401">
    <property type="entry name" value="TctC"/>
    <property type="match status" value="1"/>
</dbReference>
<organism evidence="3 4">
    <name type="scientific">Achromobacter aloeverae</name>
    <dbReference type="NCBI Taxonomy" id="1750518"/>
    <lineage>
        <taxon>Bacteria</taxon>
        <taxon>Pseudomonadati</taxon>
        <taxon>Pseudomonadota</taxon>
        <taxon>Betaproteobacteria</taxon>
        <taxon>Burkholderiales</taxon>
        <taxon>Alcaligenaceae</taxon>
        <taxon>Achromobacter</taxon>
    </lineage>
</organism>
<dbReference type="InterPro" id="IPR042100">
    <property type="entry name" value="Bug_dom1"/>
</dbReference>
<feature type="signal peptide" evidence="2">
    <location>
        <begin position="1"/>
        <end position="42"/>
    </location>
</feature>
<dbReference type="InterPro" id="IPR005064">
    <property type="entry name" value="BUG"/>
</dbReference>
<evidence type="ECO:0000256" key="1">
    <source>
        <dbReference type="ARBA" id="ARBA00006987"/>
    </source>
</evidence>
<accession>A0A4Q1HEE0</accession>
<reference evidence="3 4" key="1">
    <citation type="journal article" date="2017" name="Int. J. Syst. Evol. Microbiol.">
        <title>Achromobacter aloeverae sp. nov., isolated from the root of Aloe vera (L.) Burm.f.</title>
        <authorList>
            <person name="Kuncharoen N."/>
            <person name="Muramatsu Y."/>
            <person name="Shibata C."/>
            <person name="Kamakura Y."/>
            <person name="Nakagawa Y."/>
            <person name="Tanasupawat S."/>
        </authorList>
    </citation>
    <scope>NUCLEOTIDE SEQUENCE [LARGE SCALE GENOMIC DNA]</scope>
    <source>
        <strain evidence="3 4">AVA-1</strain>
    </source>
</reference>
<dbReference type="PIRSF" id="PIRSF017082">
    <property type="entry name" value="YflP"/>
    <property type="match status" value="1"/>
</dbReference>
<dbReference type="PANTHER" id="PTHR42928">
    <property type="entry name" value="TRICARBOXYLATE-BINDING PROTEIN"/>
    <property type="match status" value="1"/>
</dbReference>
<feature type="chain" id="PRO_5020331066" evidence="2">
    <location>
        <begin position="43"/>
        <end position="343"/>
    </location>
</feature>
<protein>
    <submittedName>
        <fullName evidence="3">Tripartite tricarboxylate transporter substrate binding protein</fullName>
    </submittedName>
</protein>
<dbReference type="Proteomes" id="UP000290849">
    <property type="component" value="Unassembled WGS sequence"/>
</dbReference>
<dbReference type="EMBL" id="PYAL01000009">
    <property type="protein sequence ID" value="RXN83750.1"/>
    <property type="molecule type" value="Genomic_DNA"/>
</dbReference>
<comment type="caution">
    <text evidence="3">The sequence shown here is derived from an EMBL/GenBank/DDBJ whole genome shotgun (WGS) entry which is preliminary data.</text>
</comment>
<evidence type="ECO:0000313" key="4">
    <source>
        <dbReference type="Proteomes" id="UP000290849"/>
    </source>
</evidence>
<name>A0A4Q1HEE0_9BURK</name>
<dbReference type="AlphaFoldDB" id="A0A4Q1HEE0"/>
<dbReference type="Gene3D" id="3.40.190.10">
    <property type="entry name" value="Periplasmic binding protein-like II"/>
    <property type="match status" value="1"/>
</dbReference>
<dbReference type="SUPFAM" id="SSF53850">
    <property type="entry name" value="Periplasmic binding protein-like II"/>
    <property type="match status" value="1"/>
</dbReference>
<keyword evidence="4" id="KW-1185">Reference proteome</keyword>
<proteinExistence type="inferred from homology"/>